<protein>
    <submittedName>
        <fullName evidence="2">Uncharacterized protein</fullName>
    </submittedName>
</protein>
<feature type="region of interest" description="Disordered" evidence="1">
    <location>
        <begin position="9"/>
        <end position="69"/>
    </location>
</feature>
<evidence type="ECO:0000313" key="3">
    <source>
        <dbReference type="Proteomes" id="UP000314294"/>
    </source>
</evidence>
<evidence type="ECO:0000313" key="2">
    <source>
        <dbReference type="EMBL" id="TNN71405.1"/>
    </source>
</evidence>
<proteinExistence type="predicted"/>
<dbReference type="AlphaFoldDB" id="A0A4Z2I1M1"/>
<reference evidence="2 3" key="1">
    <citation type="submission" date="2019-03" db="EMBL/GenBank/DDBJ databases">
        <title>First draft genome of Liparis tanakae, snailfish: a comprehensive survey of snailfish specific genes.</title>
        <authorList>
            <person name="Kim W."/>
            <person name="Song I."/>
            <person name="Jeong J.-H."/>
            <person name="Kim D."/>
            <person name="Kim S."/>
            <person name="Ryu S."/>
            <person name="Song J.Y."/>
            <person name="Lee S.K."/>
        </authorList>
    </citation>
    <scope>NUCLEOTIDE SEQUENCE [LARGE SCALE GENOMIC DNA]</scope>
    <source>
        <tissue evidence="2">Muscle</tissue>
    </source>
</reference>
<comment type="caution">
    <text evidence="2">The sequence shown here is derived from an EMBL/GenBank/DDBJ whole genome shotgun (WGS) entry which is preliminary data.</text>
</comment>
<dbReference type="EMBL" id="SRLO01000150">
    <property type="protein sequence ID" value="TNN71405.1"/>
    <property type="molecule type" value="Genomic_DNA"/>
</dbReference>
<keyword evidence="3" id="KW-1185">Reference proteome</keyword>
<organism evidence="2 3">
    <name type="scientific">Liparis tanakae</name>
    <name type="common">Tanaka's snailfish</name>
    <dbReference type="NCBI Taxonomy" id="230148"/>
    <lineage>
        <taxon>Eukaryota</taxon>
        <taxon>Metazoa</taxon>
        <taxon>Chordata</taxon>
        <taxon>Craniata</taxon>
        <taxon>Vertebrata</taxon>
        <taxon>Euteleostomi</taxon>
        <taxon>Actinopterygii</taxon>
        <taxon>Neopterygii</taxon>
        <taxon>Teleostei</taxon>
        <taxon>Neoteleostei</taxon>
        <taxon>Acanthomorphata</taxon>
        <taxon>Eupercaria</taxon>
        <taxon>Perciformes</taxon>
        <taxon>Cottioidei</taxon>
        <taxon>Cottales</taxon>
        <taxon>Liparidae</taxon>
        <taxon>Liparis</taxon>
    </lineage>
</organism>
<sequence>METFCIVGMPQGEPPGCATTQSSADVIPGAHAANSSSAKPPPRDHRAVSRTSSTLQKPPPPHRSIIPII</sequence>
<gene>
    <name evidence="2" type="ORF">EYF80_018354</name>
</gene>
<name>A0A4Z2I1M1_9TELE</name>
<evidence type="ECO:0000256" key="1">
    <source>
        <dbReference type="SAM" id="MobiDB-lite"/>
    </source>
</evidence>
<accession>A0A4Z2I1M1</accession>
<dbReference type="Proteomes" id="UP000314294">
    <property type="component" value="Unassembled WGS sequence"/>
</dbReference>